<evidence type="ECO:0000259" key="2">
    <source>
        <dbReference type="PROSITE" id="PS50041"/>
    </source>
</evidence>
<accession>A0A7R9GEE3</accession>
<dbReference type="SUPFAM" id="SSF56436">
    <property type="entry name" value="C-type lectin-like"/>
    <property type="match status" value="1"/>
</dbReference>
<dbReference type="AlphaFoldDB" id="A0A7R9GEE3"/>
<protein>
    <recommendedName>
        <fullName evidence="2">C-type lectin domain-containing protein</fullName>
    </recommendedName>
</protein>
<evidence type="ECO:0000313" key="3">
    <source>
        <dbReference type="EMBL" id="CAD7279388.1"/>
    </source>
</evidence>
<keyword evidence="1" id="KW-0732">Signal</keyword>
<feature type="domain" description="C-type lectin" evidence="2">
    <location>
        <begin position="32"/>
        <end position="154"/>
    </location>
</feature>
<dbReference type="EMBL" id="CAJPEX010001616">
    <property type="protein sequence ID" value="CAG0919540.1"/>
    <property type="molecule type" value="Genomic_DNA"/>
</dbReference>
<dbReference type="PROSITE" id="PS50041">
    <property type="entry name" value="C_TYPE_LECTIN_2"/>
    <property type="match status" value="1"/>
</dbReference>
<feature type="signal peptide" evidence="1">
    <location>
        <begin position="1"/>
        <end position="20"/>
    </location>
</feature>
<name>A0A7R9GEE3_9CRUS</name>
<evidence type="ECO:0000256" key="1">
    <source>
        <dbReference type="SAM" id="SignalP"/>
    </source>
</evidence>
<dbReference type="OrthoDB" id="2142683at2759"/>
<feature type="chain" id="PRO_5036403272" description="C-type lectin domain-containing protein" evidence="1">
    <location>
        <begin position="21"/>
        <end position="183"/>
    </location>
</feature>
<dbReference type="Pfam" id="PF00059">
    <property type="entry name" value="Lectin_C"/>
    <property type="match status" value="1"/>
</dbReference>
<organism evidence="3">
    <name type="scientific">Notodromas monacha</name>
    <dbReference type="NCBI Taxonomy" id="399045"/>
    <lineage>
        <taxon>Eukaryota</taxon>
        <taxon>Metazoa</taxon>
        <taxon>Ecdysozoa</taxon>
        <taxon>Arthropoda</taxon>
        <taxon>Crustacea</taxon>
        <taxon>Oligostraca</taxon>
        <taxon>Ostracoda</taxon>
        <taxon>Podocopa</taxon>
        <taxon>Podocopida</taxon>
        <taxon>Cypridocopina</taxon>
        <taxon>Cypridoidea</taxon>
        <taxon>Cyprididae</taxon>
        <taxon>Notodromas</taxon>
    </lineage>
</organism>
<reference evidence="3" key="1">
    <citation type="submission" date="2020-11" db="EMBL/GenBank/DDBJ databases">
        <authorList>
            <person name="Tran Van P."/>
        </authorList>
    </citation>
    <scope>NUCLEOTIDE SEQUENCE</scope>
</reference>
<dbReference type="InterPro" id="IPR001304">
    <property type="entry name" value="C-type_lectin-like"/>
</dbReference>
<dbReference type="EMBL" id="OA883653">
    <property type="protein sequence ID" value="CAD7279388.1"/>
    <property type="molecule type" value="Genomic_DNA"/>
</dbReference>
<dbReference type="Proteomes" id="UP000678499">
    <property type="component" value="Unassembled WGS sequence"/>
</dbReference>
<sequence length="183" mass="20375">MFKFNLLIIAISCCVCNVFGKKQECPGADAQFEGTCYKVLPDQYDWMGGVAACANTTPGSTMLAIETEEENEFLKTWLAGAIAAISNGDYKYAWLYGSDLGENKNFLWHNSNGTGSHPFGFDAWGIDQPSSKPHYHCMDLNLEDNLFTWDSYPCTGFLNNSNGEPVAVEDFVVCEYPMPSLWE</sequence>
<evidence type="ECO:0000313" key="4">
    <source>
        <dbReference type="Proteomes" id="UP000678499"/>
    </source>
</evidence>
<dbReference type="SMART" id="SM00034">
    <property type="entry name" value="CLECT"/>
    <property type="match status" value="1"/>
</dbReference>
<proteinExistence type="predicted"/>
<gene>
    <name evidence="3" type="ORF">NMOB1V02_LOCUS7061</name>
</gene>
<dbReference type="InterPro" id="IPR016186">
    <property type="entry name" value="C-type_lectin-like/link_sf"/>
</dbReference>
<dbReference type="InterPro" id="IPR016187">
    <property type="entry name" value="CTDL_fold"/>
</dbReference>
<dbReference type="Gene3D" id="3.10.100.10">
    <property type="entry name" value="Mannose-Binding Protein A, subunit A"/>
    <property type="match status" value="1"/>
</dbReference>
<dbReference type="CDD" id="cd00037">
    <property type="entry name" value="CLECT"/>
    <property type="match status" value="1"/>
</dbReference>
<keyword evidence="4" id="KW-1185">Reference proteome</keyword>